<name>A0ABM9TIY0_9GAMM</name>
<evidence type="ECO:0000313" key="2">
    <source>
        <dbReference type="Proteomes" id="UP000047420"/>
    </source>
</evidence>
<dbReference type="InterPro" id="IPR042186">
    <property type="entry name" value="FimD_plug_dom"/>
</dbReference>
<dbReference type="PANTHER" id="PTHR30451:SF5">
    <property type="entry name" value="SLR0019 PROTEIN"/>
    <property type="match status" value="1"/>
</dbReference>
<protein>
    <submittedName>
        <fullName evidence="1">Outer membrane usher protein</fullName>
    </submittedName>
</protein>
<organism evidence="1 2">
    <name type="scientific">Yersinia wautersii</name>
    <dbReference type="NCBI Taxonomy" id="1341643"/>
    <lineage>
        <taxon>Bacteria</taxon>
        <taxon>Pseudomonadati</taxon>
        <taxon>Pseudomonadota</taxon>
        <taxon>Gammaproteobacteria</taxon>
        <taxon>Enterobacterales</taxon>
        <taxon>Yersiniaceae</taxon>
        <taxon>Yersinia</taxon>
    </lineage>
</organism>
<reference evidence="1 2" key="1">
    <citation type="submission" date="2015-03" db="EMBL/GenBank/DDBJ databases">
        <authorList>
            <consortium name="Pathogen Informatics"/>
            <person name="Murphy D."/>
        </authorList>
    </citation>
    <scope>NUCLEOTIDE SEQUENCE [LARGE SCALE GENOMIC DNA]</scope>
    <source>
        <strain evidence="1 2">WP-931201</strain>
    </source>
</reference>
<dbReference type="Proteomes" id="UP000047420">
    <property type="component" value="Unassembled WGS sequence"/>
</dbReference>
<dbReference type="PANTHER" id="PTHR30451">
    <property type="entry name" value="OUTER MEMBRANE USHER PROTEIN"/>
    <property type="match status" value="1"/>
</dbReference>
<gene>
    <name evidence="1" type="ORF">ERS008478_03408</name>
</gene>
<sequence length="399" mass="43700">MNVIGGGINFRIGLLGVLNSAYSISNTSNGVFNNVAESLNTNNATPNRLPIPAASRSGRGNQRSLGYSYSNAFFNLNAQHIISSDEYSDLANYKTPSLLSRRMTQLTGSLSLGSYGTVGSGYFDVRDALGEQTRLINISYSTSLLRDSNFYSALNRELGRKGYNVQLVWSIPLGPRGSSSISATRTNDNQWIQQLNYSRSAPSNGGLGWNLAYANSTNNNNQYQQADIVWRTSMMESRAGLYGNSNNYNYWGGLTGSLVVMNRSVYASNMINDAFALVSTNGFSNIPVSYENQLIGTTNAKGYLLIPTVASYYQAKFQIDPMNLPADVMLPNVERRLAIGERSGYLINFPIKRISAVNIRITDASGQYLPKGSTIYTTGNIPISYVGWDGIYRESGTIK</sequence>
<accession>A0ABM9TIY0</accession>
<evidence type="ECO:0000313" key="1">
    <source>
        <dbReference type="EMBL" id="CRG51767.1"/>
    </source>
</evidence>
<comment type="caution">
    <text evidence="1">The sequence shown here is derived from an EMBL/GenBank/DDBJ whole genome shotgun (WGS) entry which is preliminary data.</text>
</comment>
<dbReference type="EMBL" id="CVMG01000031">
    <property type="protein sequence ID" value="CRG51767.1"/>
    <property type="molecule type" value="Genomic_DNA"/>
</dbReference>
<keyword evidence="2" id="KW-1185">Reference proteome</keyword>
<dbReference type="Gene3D" id="2.60.40.2610">
    <property type="entry name" value="Outer membrane usher protein FimD, plug domain"/>
    <property type="match status" value="1"/>
</dbReference>
<dbReference type="InterPro" id="IPR000015">
    <property type="entry name" value="Fimb_usher"/>
</dbReference>
<proteinExistence type="predicted"/>
<dbReference type="Pfam" id="PF00577">
    <property type="entry name" value="Usher"/>
    <property type="match status" value="1"/>
</dbReference>